<dbReference type="AlphaFoldDB" id="A0A2M6ITX9"/>
<dbReference type="EMBL" id="PCVM01000063">
    <property type="protein sequence ID" value="PIQ73391.1"/>
    <property type="molecule type" value="Genomic_DNA"/>
</dbReference>
<comment type="caution">
    <text evidence="1">The sequence shown here is derived from an EMBL/GenBank/DDBJ whole genome shotgun (WGS) entry which is preliminary data.</text>
</comment>
<dbReference type="InterPro" id="IPR010921">
    <property type="entry name" value="Trp_repressor/repl_initiator"/>
</dbReference>
<dbReference type="SUPFAM" id="SSF48295">
    <property type="entry name" value="TrpR-like"/>
    <property type="match status" value="1"/>
</dbReference>
<organism evidence="1 2">
    <name type="scientific">Candidatus Roizmanbacteria bacterium CG11_big_fil_rev_8_21_14_0_20_36_8</name>
    <dbReference type="NCBI Taxonomy" id="1974856"/>
    <lineage>
        <taxon>Bacteria</taxon>
        <taxon>Candidatus Roizmaniibacteriota</taxon>
    </lineage>
</organism>
<reference evidence="1 2" key="1">
    <citation type="submission" date="2017-09" db="EMBL/GenBank/DDBJ databases">
        <title>Depth-based differentiation of microbial function through sediment-hosted aquifers and enrichment of novel symbionts in the deep terrestrial subsurface.</title>
        <authorList>
            <person name="Probst A.J."/>
            <person name="Ladd B."/>
            <person name="Jarett J.K."/>
            <person name="Geller-Mcgrath D.E."/>
            <person name="Sieber C.M."/>
            <person name="Emerson J.B."/>
            <person name="Anantharaman K."/>
            <person name="Thomas B.C."/>
            <person name="Malmstrom R."/>
            <person name="Stieglmeier M."/>
            <person name="Klingl A."/>
            <person name="Woyke T."/>
            <person name="Ryan C.M."/>
            <person name="Banfield J.F."/>
        </authorList>
    </citation>
    <scope>NUCLEOTIDE SEQUENCE [LARGE SCALE GENOMIC DNA]</scope>
    <source>
        <strain evidence="1">CG11_big_fil_rev_8_21_14_0_20_36_8</strain>
    </source>
</reference>
<evidence type="ECO:0008006" key="3">
    <source>
        <dbReference type="Google" id="ProtNLM"/>
    </source>
</evidence>
<accession>A0A2M6ITX9</accession>
<sequence>MPASSKQFLSQEQKLEIVLESFQRDTIIEAACRKFGLVRLVICRWRDEFRDNAPQVFIDKDLPRIKPLVTVMTQESLQKI</sequence>
<protein>
    <recommendedName>
        <fullName evidence="3">Transposase</fullName>
    </recommendedName>
</protein>
<gene>
    <name evidence="1" type="ORF">COV58_02790</name>
</gene>
<dbReference type="GO" id="GO:0043565">
    <property type="term" value="F:sequence-specific DNA binding"/>
    <property type="evidence" value="ECO:0007669"/>
    <property type="project" value="InterPro"/>
</dbReference>
<evidence type="ECO:0000313" key="1">
    <source>
        <dbReference type="EMBL" id="PIQ73391.1"/>
    </source>
</evidence>
<dbReference type="Proteomes" id="UP000231056">
    <property type="component" value="Unassembled WGS sequence"/>
</dbReference>
<name>A0A2M6ITX9_9BACT</name>
<proteinExistence type="predicted"/>
<evidence type="ECO:0000313" key="2">
    <source>
        <dbReference type="Proteomes" id="UP000231056"/>
    </source>
</evidence>